<feature type="region of interest" description="Disordered" evidence="1">
    <location>
        <begin position="381"/>
        <end position="413"/>
    </location>
</feature>
<reference evidence="2" key="1">
    <citation type="journal article" date="2023" name="Insect Mol. Biol.">
        <title>Genome sequencing provides insights into the evolution of gene families encoding plant cell wall-degrading enzymes in longhorned beetles.</title>
        <authorList>
            <person name="Shin N.R."/>
            <person name="Okamura Y."/>
            <person name="Kirsch R."/>
            <person name="Pauchet Y."/>
        </authorList>
    </citation>
    <scope>NUCLEOTIDE SEQUENCE</scope>
    <source>
        <strain evidence="2">RBIC_L_NR</strain>
    </source>
</reference>
<feature type="region of interest" description="Disordered" evidence="1">
    <location>
        <begin position="234"/>
        <end position="253"/>
    </location>
</feature>
<dbReference type="Proteomes" id="UP001162156">
    <property type="component" value="Unassembled WGS sequence"/>
</dbReference>
<comment type="caution">
    <text evidence="2">The sequence shown here is derived from an EMBL/GenBank/DDBJ whole genome shotgun (WGS) entry which is preliminary data.</text>
</comment>
<feature type="compositionally biased region" description="Polar residues" evidence="1">
    <location>
        <begin position="234"/>
        <end position="246"/>
    </location>
</feature>
<protein>
    <submittedName>
        <fullName evidence="2">Uncharacterized protein</fullName>
    </submittedName>
</protein>
<gene>
    <name evidence="2" type="ORF">NQ314_014333</name>
</gene>
<proteinExistence type="predicted"/>
<feature type="compositionally biased region" description="Polar residues" evidence="1">
    <location>
        <begin position="383"/>
        <end position="396"/>
    </location>
</feature>
<accession>A0AAV8X2I9</accession>
<name>A0AAV8X2I9_9CUCU</name>
<sequence>MSTYRIYEKISHTIPSLQMSSVNEHLPPPPKPRMSPLEFRNTDLVSRLLAATPPYLYNMSLLPNTYFFSEMLRSFVQAKAERSSVAVHPPIRRSRKRTWSTSRSECFQKPSLEPKIEEKQDTSADWMIKSNKKLEENPLELTINKPDGAESIYQNKIDNFNPKVETVISEQMFPNLHPNLSQDNGASNLVLPPPPPMWYPPLYPAPPYGIDPLHFFIDLRVSGHIYDRKNQKENNISPSETFTSTTPKEKHQSEVVEVKNETETLSSIFRQPRHCSAFSVPTPSNTKGSNPINLCEKESRSTKFDVKSMGFDKNTNKTSTNYIMGNITSIYKNVGDNKNEERGKCDVEGNIEETEEEREKRVKDLRALIGLELVVDYMKQKPVRSQQSESLSSTDVESVGSPALEVVAVNDEN</sequence>
<dbReference type="EMBL" id="JANEYF010003945">
    <property type="protein sequence ID" value="KAJ8932954.1"/>
    <property type="molecule type" value="Genomic_DNA"/>
</dbReference>
<evidence type="ECO:0000256" key="1">
    <source>
        <dbReference type="SAM" id="MobiDB-lite"/>
    </source>
</evidence>
<evidence type="ECO:0000313" key="2">
    <source>
        <dbReference type="EMBL" id="KAJ8932954.1"/>
    </source>
</evidence>
<evidence type="ECO:0000313" key="3">
    <source>
        <dbReference type="Proteomes" id="UP001162156"/>
    </source>
</evidence>
<keyword evidence="3" id="KW-1185">Reference proteome</keyword>
<dbReference type="AlphaFoldDB" id="A0AAV8X2I9"/>
<organism evidence="2 3">
    <name type="scientific">Rhamnusium bicolor</name>
    <dbReference type="NCBI Taxonomy" id="1586634"/>
    <lineage>
        <taxon>Eukaryota</taxon>
        <taxon>Metazoa</taxon>
        <taxon>Ecdysozoa</taxon>
        <taxon>Arthropoda</taxon>
        <taxon>Hexapoda</taxon>
        <taxon>Insecta</taxon>
        <taxon>Pterygota</taxon>
        <taxon>Neoptera</taxon>
        <taxon>Endopterygota</taxon>
        <taxon>Coleoptera</taxon>
        <taxon>Polyphaga</taxon>
        <taxon>Cucujiformia</taxon>
        <taxon>Chrysomeloidea</taxon>
        <taxon>Cerambycidae</taxon>
        <taxon>Lepturinae</taxon>
        <taxon>Rhagiini</taxon>
        <taxon>Rhamnusium</taxon>
    </lineage>
</organism>